<dbReference type="GO" id="GO:0005737">
    <property type="term" value="C:cytoplasm"/>
    <property type="evidence" value="ECO:0007669"/>
    <property type="project" value="TreeGrafter"/>
</dbReference>
<dbReference type="AlphaFoldDB" id="M2Q5Y9"/>
<protein>
    <submittedName>
        <fullName evidence="2">Uncharacterized protein</fullName>
    </submittedName>
</protein>
<dbReference type="GO" id="GO:0004197">
    <property type="term" value="F:cysteine-type endopeptidase activity"/>
    <property type="evidence" value="ECO:0007669"/>
    <property type="project" value="TreeGrafter"/>
</dbReference>
<proteinExistence type="inferred from homology"/>
<dbReference type="HOGENOM" id="CLU_029389_6_2_1"/>
<evidence type="ECO:0000313" key="2">
    <source>
        <dbReference type="EMBL" id="EMD32243.1"/>
    </source>
</evidence>
<evidence type="ECO:0000256" key="1">
    <source>
        <dbReference type="ARBA" id="ARBA00009005"/>
    </source>
</evidence>
<dbReference type="PANTHER" id="PTHR48104">
    <property type="entry name" value="METACASPASE-4"/>
    <property type="match status" value="1"/>
</dbReference>
<dbReference type="EMBL" id="KB445812">
    <property type="protein sequence ID" value="EMD32243.1"/>
    <property type="molecule type" value="Genomic_DNA"/>
</dbReference>
<dbReference type="PANTHER" id="PTHR48104:SF30">
    <property type="entry name" value="METACASPASE-1"/>
    <property type="match status" value="1"/>
</dbReference>
<comment type="similarity">
    <text evidence="1">Belongs to the peptidase C14B family.</text>
</comment>
<accession>M2Q5Y9</accession>
<dbReference type="OrthoDB" id="3223806at2759"/>
<organism evidence="2 3">
    <name type="scientific">Ceriporiopsis subvermispora (strain B)</name>
    <name type="common">White-rot fungus</name>
    <name type="synonym">Gelatoporia subvermispora</name>
    <dbReference type="NCBI Taxonomy" id="914234"/>
    <lineage>
        <taxon>Eukaryota</taxon>
        <taxon>Fungi</taxon>
        <taxon>Dikarya</taxon>
        <taxon>Basidiomycota</taxon>
        <taxon>Agaricomycotina</taxon>
        <taxon>Agaricomycetes</taxon>
        <taxon>Polyporales</taxon>
        <taxon>Gelatoporiaceae</taxon>
        <taxon>Gelatoporia</taxon>
    </lineage>
</organism>
<gene>
    <name evidence="2" type="ORF">CERSUDRAFT_88229</name>
</gene>
<keyword evidence="3" id="KW-1185">Reference proteome</keyword>
<dbReference type="Proteomes" id="UP000016930">
    <property type="component" value="Unassembled WGS sequence"/>
</dbReference>
<reference evidence="2 3" key="1">
    <citation type="journal article" date="2012" name="Proc. Natl. Acad. Sci. U.S.A.">
        <title>Comparative genomics of Ceriporiopsis subvermispora and Phanerochaete chrysosporium provide insight into selective ligninolysis.</title>
        <authorList>
            <person name="Fernandez-Fueyo E."/>
            <person name="Ruiz-Duenas F.J."/>
            <person name="Ferreira P."/>
            <person name="Floudas D."/>
            <person name="Hibbett D.S."/>
            <person name="Canessa P."/>
            <person name="Larrondo L.F."/>
            <person name="James T.Y."/>
            <person name="Seelenfreund D."/>
            <person name="Lobos S."/>
            <person name="Polanco R."/>
            <person name="Tello M."/>
            <person name="Honda Y."/>
            <person name="Watanabe T."/>
            <person name="Watanabe T."/>
            <person name="Ryu J.S."/>
            <person name="Kubicek C.P."/>
            <person name="Schmoll M."/>
            <person name="Gaskell J."/>
            <person name="Hammel K.E."/>
            <person name="St John F.J."/>
            <person name="Vanden Wymelenberg A."/>
            <person name="Sabat G."/>
            <person name="Splinter BonDurant S."/>
            <person name="Syed K."/>
            <person name="Yadav J.S."/>
            <person name="Doddapaneni H."/>
            <person name="Subramanian V."/>
            <person name="Lavin J.L."/>
            <person name="Oguiza J.A."/>
            <person name="Perez G."/>
            <person name="Pisabarro A.G."/>
            <person name="Ramirez L."/>
            <person name="Santoyo F."/>
            <person name="Master E."/>
            <person name="Coutinho P.M."/>
            <person name="Henrissat B."/>
            <person name="Lombard V."/>
            <person name="Magnuson J.K."/>
            <person name="Kuees U."/>
            <person name="Hori C."/>
            <person name="Igarashi K."/>
            <person name="Samejima M."/>
            <person name="Held B.W."/>
            <person name="Barry K.W."/>
            <person name="LaButti K.M."/>
            <person name="Lapidus A."/>
            <person name="Lindquist E.A."/>
            <person name="Lucas S.M."/>
            <person name="Riley R."/>
            <person name="Salamov A.A."/>
            <person name="Hoffmeister D."/>
            <person name="Schwenk D."/>
            <person name="Hadar Y."/>
            <person name="Yarden O."/>
            <person name="de Vries R.P."/>
            <person name="Wiebenga A."/>
            <person name="Stenlid J."/>
            <person name="Eastwood D."/>
            <person name="Grigoriev I.V."/>
            <person name="Berka R.M."/>
            <person name="Blanchette R.A."/>
            <person name="Kersten P."/>
            <person name="Martinez A.T."/>
            <person name="Vicuna R."/>
            <person name="Cullen D."/>
        </authorList>
    </citation>
    <scope>NUCLEOTIDE SEQUENCE [LARGE SCALE GENOMIC DNA]</scope>
    <source>
        <strain evidence="2 3">B</strain>
    </source>
</reference>
<dbReference type="GO" id="GO:0006508">
    <property type="term" value="P:proteolysis"/>
    <property type="evidence" value="ECO:0007669"/>
    <property type="project" value="TreeGrafter"/>
</dbReference>
<name>M2Q5Y9_CERS8</name>
<dbReference type="InterPro" id="IPR050452">
    <property type="entry name" value="Metacaspase"/>
</dbReference>
<evidence type="ECO:0000313" key="3">
    <source>
        <dbReference type="Proteomes" id="UP000016930"/>
    </source>
</evidence>
<sequence>MTEYVSRFILPRRKKALIIGIVYAQNADESEISGELLGPHKDARDFEKLLIDVYGYDKENVVVMLDHSDTDDALIPTKSNIIMQIQKLVDGAQDGHHFALFFSGHSMALSTHGSVDREARTGLMTATSSTLDGNLSHRLITDVLLRKILVQRIPRGARLMAIFDCCHSGTILGLRHYNCNAIPHFETERECDYGKPQCYPTRRKALPIRGTVFINPTERVYPEDLISQIKRKVSTPRRSRTAPATYWPNVPWYQSSDTVVDAQDWCSSPTTSVAEDQCDGNCRGKDCSHVDIPQICQLSACEDTQMTFESPDGECSFAHSLVGSLTNEPHPSIWKLMCQLRSAKHHIV</sequence>
<dbReference type="Gene3D" id="3.40.50.12660">
    <property type="match status" value="1"/>
</dbReference>